<protein>
    <submittedName>
        <fullName evidence="2">Uu.00g083520.m01.CDS01</fullName>
    </submittedName>
</protein>
<evidence type="ECO:0000313" key="2">
    <source>
        <dbReference type="EMBL" id="CAJ2507166.1"/>
    </source>
</evidence>
<feature type="region of interest" description="Disordered" evidence="1">
    <location>
        <begin position="1"/>
        <end position="35"/>
    </location>
</feature>
<name>A0AAI8VMH9_9PEZI</name>
<organism evidence="2 3">
    <name type="scientific">Anthostomella pinea</name>
    <dbReference type="NCBI Taxonomy" id="933095"/>
    <lineage>
        <taxon>Eukaryota</taxon>
        <taxon>Fungi</taxon>
        <taxon>Dikarya</taxon>
        <taxon>Ascomycota</taxon>
        <taxon>Pezizomycotina</taxon>
        <taxon>Sordariomycetes</taxon>
        <taxon>Xylariomycetidae</taxon>
        <taxon>Xylariales</taxon>
        <taxon>Xylariaceae</taxon>
        <taxon>Anthostomella</taxon>
    </lineage>
</organism>
<dbReference type="EMBL" id="CAUWAG010000010">
    <property type="protein sequence ID" value="CAJ2507166.1"/>
    <property type="molecule type" value="Genomic_DNA"/>
</dbReference>
<accession>A0AAI8VMH9</accession>
<evidence type="ECO:0000256" key="1">
    <source>
        <dbReference type="SAM" id="MobiDB-lite"/>
    </source>
</evidence>
<proteinExistence type="predicted"/>
<reference evidence="2" key="1">
    <citation type="submission" date="2023-10" db="EMBL/GenBank/DDBJ databases">
        <authorList>
            <person name="Hackl T."/>
        </authorList>
    </citation>
    <scope>NUCLEOTIDE SEQUENCE</scope>
</reference>
<sequence length="122" mass="13662">MEAAKRPAQGGRRGRGRPRRSPHAIASPQKDNPTDRKEAILKWLGQDHPEQALERSWRNQWIVAITRASQTGVAARSPAAQGEFLQELAGAIPQYYYGLQKHEASTLCQVRTDTIGLRAFLF</sequence>
<evidence type="ECO:0000313" key="3">
    <source>
        <dbReference type="Proteomes" id="UP001295740"/>
    </source>
</evidence>
<feature type="compositionally biased region" description="Basic residues" evidence="1">
    <location>
        <begin position="12"/>
        <end position="22"/>
    </location>
</feature>
<keyword evidence="3" id="KW-1185">Reference proteome</keyword>
<comment type="caution">
    <text evidence="2">The sequence shown here is derived from an EMBL/GenBank/DDBJ whole genome shotgun (WGS) entry which is preliminary data.</text>
</comment>
<dbReference type="Proteomes" id="UP001295740">
    <property type="component" value="Unassembled WGS sequence"/>
</dbReference>
<gene>
    <name evidence="2" type="ORF">KHLLAP_LOCUS7634</name>
</gene>
<dbReference type="AlphaFoldDB" id="A0AAI8VMH9"/>